<proteinExistence type="predicted"/>
<dbReference type="Pfam" id="PF07494">
    <property type="entry name" value="Reg_prop"/>
    <property type="match status" value="4"/>
</dbReference>
<dbReference type="InterPro" id="IPR011110">
    <property type="entry name" value="Reg_prop"/>
</dbReference>
<evidence type="ECO:0008006" key="4">
    <source>
        <dbReference type="Google" id="ProtNLM"/>
    </source>
</evidence>
<organism evidence="2 3">
    <name type="scientific">Rurimicrobium arvi</name>
    <dbReference type="NCBI Taxonomy" id="2049916"/>
    <lineage>
        <taxon>Bacteria</taxon>
        <taxon>Pseudomonadati</taxon>
        <taxon>Bacteroidota</taxon>
        <taxon>Chitinophagia</taxon>
        <taxon>Chitinophagales</taxon>
        <taxon>Chitinophagaceae</taxon>
        <taxon>Rurimicrobium</taxon>
    </lineage>
</organism>
<dbReference type="RefSeq" id="WP_344825619.1">
    <property type="nucleotide sequence ID" value="NZ_BAABEZ010000022.1"/>
</dbReference>
<evidence type="ECO:0000313" key="3">
    <source>
        <dbReference type="Proteomes" id="UP001501410"/>
    </source>
</evidence>
<dbReference type="PANTHER" id="PTHR43547:SF2">
    <property type="entry name" value="HYBRID SIGNAL TRANSDUCTION HISTIDINE KINASE C"/>
    <property type="match status" value="1"/>
</dbReference>
<name>A0ABP8MRZ7_9BACT</name>
<dbReference type="Proteomes" id="UP001501410">
    <property type="component" value="Unassembled WGS sequence"/>
</dbReference>
<sequence length="317" mass="35058">MLRKTQGSGKEQNVHCMLEDSKGNLWFGTTGEGVFCYDGSVFTQFTTGDGLASNIVWCMLEDARGNIWLGTDKGLSLFDGEKFSPVAINVFRAGGISMIAQQDHDPVWSLLRDRNGVIWIATSKDLYRYKSGNFSRVLDDTSIQNTQHLSLASVQCMLEDNSGVIWMGSGPPAMEGLIRLERQTLSASRPNGDGWIRNILSDASGKIWLGGRSHGNFVFDGSRFQPFTSGSGIGNALLADASGNIWFNGEEKLSTVNSKDGIWRYKAPVFTHFSSKDGMSDYFVFSMLADSKGNIWFGTRNCGLYRYDGRDFKAFSE</sequence>
<keyword evidence="3" id="KW-1185">Reference proteome</keyword>
<keyword evidence="1" id="KW-0597">Phosphoprotein</keyword>
<dbReference type="PANTHER" id="PTHR43547">
    <property type="entry name" value="TWO-COMPONENT HISTIDINE KINASE"/>
    <property type="match status" value="1"/>
</dbReference>
<protein>
    <recommendedName>
        <fullName evidence="4">Two component regulator propeller</fullName>
    </recommendedName>
</protein>
<accession>A0ABP8MRZ7</accession>
<evidence type="ECO:0000313" key="2">
    <source>
        <dbReference type="EMBL" id="GAA4454965.1"/>
    </source>
</evidence>
<gene>
    <name evidence="2" type="ORF">GCM10023092_17800</name>
</gene>
<dbReference type="InterPro" id="IPR015943">
    <property type="entry name" value="WD40/YVTN_repeat-like_dom_sf"/>
</dbReference>
<comment type="caution">
    <text evidence="2">The sequence shown here is derived from an EMBL/GenBank/DDBJ whole genome shotgun (WGS) entry which is preliminary data.</text>
</comment>
<evidence type="ECO:0000256" key="1">
    <source>
        <dbReference type="ARBA" id="ARBA00022553"/>
    </source>
</evidence>
<dbReference type="SUPFAM" id="SSF63829">
    <property type="entry name" value="Calcium-dependent phosphotriesterase"/>
    <property type="match status" value="1"/>
</dbReference>
<reference evidence="3" key="1">
    <citation type="journal article" date="2019" name="Int. J. Syst. Evol. Microbiol.">
        <title>The Global Catalogue of Microorganisms (GCM) 10K type strain sequencing project: providing services to taxonomists for standard genome sequencing and annotation.</title>
        <authorList>
            <consortium name="The Broad Institute Genomics Platform"/>
            <consortium name="The Broad Institute Genome Sequencing Center for Infectious Disease"/>
            <person name="Wu L."/>
            <person name="Ma J."/>
        </authorList>
    </citation>
    <scope>NUCLEOTIDE SEQUENCE [LARGE SCALE GENOMIC DNA]</scope>
    <source>
        <strain evidence="3">JCM 31921</strain>
    </source>
</reference>
<dbReference type="EMBL" id="BAABEZ010000022">
    <property type="protein sequence ID" value="GAA4454965.1"/>
    <property type="molecule type" value="Genomic_DNA"/>
</dbReference>
<dbReference type="Gene3D" id="2.130.10.10">
    <property type="entry name" value="YVTN repeat-like/Quinoprotein amine dehydrogenase"/>
    <property type="match status" value="3"/>
</dbReference>